<dbReference type="AlphaFoldDB" id="A0A0R2MWM4"/>
<evidence type="ECO:0000256" key="2">
    <source>
        <dbReference type="ARBA" id="ARBA00039575"/>
    </source>
</evidence>
<comment type="similarity">
    <text evidence="1">Belongs to the asp23 family.</text>
</comment>
<organism evidence="3 4">
    <name type="scientific">Lacticaseibacillus saniviri JCM 17471 = DSM 24301</name>
    <dbReference type="NCBI Taxonomy" id="1293598"/>
    <lineage>
        <taxon>Bacteria</taxon>
        <taxon>Bacillati</taxon>
        <taxon>Bacillota</taxon>
        <taxon>Bacilli</taxon>
        <taxon>Lactobacillales</taxon>
        <taxon>Lactobacillaceae</taxon>
        <taxon>Lacticaseibacillus</taxon>
    </lineage>
</organism>
<dbReference type="STRING" id="1293598.IV56_GL001976"/>
<dbReference type="PANTHER" id="PTHR34297:SF3">
    <property type="entry name" value="ALKALINE SHOCK PROTEIN 23"/>
    <property type="match status" value="1"/>
</dbReference>
<dbReference type="Pfam" id="PF03780">
    <property type="entry name" value="Asp23"/>
    <property type="match status" value="1"/>
</dbReference>
<dbReference type="Proteomes" id="UP000050969">
    <property type="component" value="Unassembled WGS sequence"/>
</dbReference>
<dbReference type="PANTHER" id="PTHR34297">
    <property type="entry name" value="HYPOTHETICAL CYTOSOLIC PROTEIN-RELATED"/>
    <property type="match status" value="1"/>
</dbReference>
<dbReference type="PATRIC" id="fig|1293598.4.peg.2061"/>
<protein>
    <recommendedName>
        <fullName evidence="2">Stress response regulator gls24 homolog</fullName>
    </recommendedName>
</protein>
<gene>
    <name evidence="3" type="ORF">IV56_GL001976</name>
</gene>
<comment type="caution">
    <text evidence="3">The sequence shown here is derived from an EMBL/GenBank/DDBJ whole genome shotgun (WGS) entry which is preliminary data.</text>
</comment>
<dbReference type="RefSeq" id="WP_054777979.1">
    <property type="nucleotide sequence ID" value="NZ_BBBX01000024.1"/>
</dbReference>
<evidence type="ECO:0000256" key="1">
    <source>
        <dbReference type="ARBA" id="ARBA00005721"/>
    </source>
</evidence>
<sequence length="131" mass="14567">MQAAVNDTQELLKTNSRLTFDDYVIQKIVSLCAQDVDGLLGMDGNVVDSISETFGRDERVSKGIKVDVGEEQVSVDVTGILAYDVDAREVFTTLQQRVSNAIERMTGLQLIALNLNVTDIMTRREWQKANT</sequence>
<keyword evidence="4" id="KW-1185">Reference proteome</keyword>
<dbReference type="InterPro" id="IPR005531">
    <property type="entry name" value="Asp23"/>
</dbReference>
<accession>A0A0R2MWM4</accession>
<reference evidence="3 4" key="1">
    <citation type="journal article" date="2015" name="Genome Announc.">
        <title>Expanding the biotechnology potential of lactobacilli through comparative genomics of 213 strains and associated genera.</title>
        <authorList>
            <person name="Sun Z."/>
            <person name="Harris H.M."/>
            <person name="McCann A."/>
            <person name="Guo C."/>
            <person name="Argimon S."/>
            <person name="Zhang W."/>
            <person name="Yang X."/>
            <person name="Jeffery I.B."/>
            <person name="Cooney J.C."/>
            <person name="Kagawa T.F."/>
            <person name="Liu W."/>
            <person name="Song Y."/>
            <person name="Salvetti E."/>
            <person name="Wrobel A."/>
            <person name="Rasinkangas P."/>
            <person name="Parkhill J."/>
            <person name="Rea M.C."/>
            <person name="O'Sullivan O."/>
            <person name="Ritari J."/>
            <person name="Douillard F.P."/>
            <person name="Paul Ross R."/>
            <person name="Yang R."/>
            <person name="Briner A.E."/>
            <person name="Felis G.E."/>
            <person name="de Vos W.M."/>
            <person name="Barrangou R."/>
            <person name="Klaenhammer T.R."/>
            <person name="Caufield P.W."/>
            <person name="Cui Y."/>
            <person name="Zhang H."/>
            <person name="O'Toole P.W."/>
        </authorList>
    </citation>
    <scope>NUCLEOTIDE SEQUENCE [LARGE SCALE GENOMIC DNA]</scope>
    <source>
        <strain evidence="3 4">DSM 24301</strain>
    </source>
</reference>
<evidence type="ECO:0000313" key="4">
    <source>
        <dbReference type="Proteomes" id="UP000050969"/>
    </source>
</evidence>
<name>A0A0R2MWM4_9LACO</name>
<dbReference type="OrthoDB" id="9808942at2"/>
<evidence type="ECO:0000313" key="3">
    <source>
        <dbReference type="EMBL" id="KRO17849.1"/>
    </source>
</evidence>
<dbReference type="EMBL" id="JQCE01000007">
    <property type="protein sequence ID" value="KRO17849.1"/>
    <property type="molecule type" value="Genomic_DNA"/>
</dbReference>
<proteinExistence type="inferred from homology"/>